<gene>
    <name evidence="1" type="ORF">MHIR_DE00676</name>
</gene>
<evidence type="ECO:0000313" key="2">
    <source>
        <dbReference type="Proteomes" id="UP000095322"/>
    </source>
</evidence>
<dbReference type="AlphaFoldDB" id="A0A143WT40"/>
<reference evidence="2" key="1">
    <citation type="submission" date="2016-01" db="EMBL/GenBank/DDBJ databases">
        <authorList>
            <person name="Husnik F."/>
        </authorList>
    </citation>
    <scope>NUCLEOTIDE SEQUENCE [LARGE SCALE GENOMIC DNA]</scope>
</reference>
<dbReference type="EMBL" id="LN999833">
    <property type="protein sequence ID" value="CUX96905.1"/>
    <property type="molecule type" value="Genomic_DNA"/>
</dbReference>
<sequence length="49" mass="5455">MLHLQAIFEKLSSVLSLSRIQINKTIVDIAMCGSSATLHSIYMTKYALL</sequence>
<dbReference type="Proteomes" id="UP000095322">
    <property type="component" value="Chromosome I"/>
</dbReference>
<keyword evidence="2" id="KW-1185">Reference proteome</keyword>
<proteinExistence type="predicted"/>
<name>A0A143WT40_9ENTR</name>
<dbReference type="KEGG" id="den:MHIR_DE00676"/>
<organism evidence="1 2">
    <name type="scientific">Candidatus Doolittlea endobia</name>
    <dbReference type="NCBI Taxonomy" id="1778262"/>
    <lineage>
        <taxon>Bacteria</taxon>
        <taxon>Pseudomonadati</taxon>
        <taxon>Pseudomonadota</taxon>
        <taxon>Gammaproteobacteria</taxon>
        <taxon>Enterobacterales</taxon>
        <taxon>Enterobacteriaceae</taxon>
        <taxon>Candidatus Doolittlea</taxon>
    </lineage>
</organism>
<accession>A0A143WT40</accession>
<evidence type="ECO:0000313" key="1">
    <source>
        <dbReference type="EMBL" id="CUX96905.1"/>
    </source>
</evidence>
<protein>
    <submittedName>
        <fullName evidence="1">Uncharacterized protein</fullName>
    </submittedName>
</protein>